<proteinExistence type="predicted"/>
<gene>
    <name evidence="2" type="ORF">DVG78_22895</name>
</gene>
<keyword evidence="3" id="KW-1185">Reference proteome</keyword>
<comment type="caution">
    <text evidence="2">The sequence shown here is derived from an EMBL/GenBank/DDBJ whole genome shotgun (WGS) entry which is preliminary data.</text>
</comment>
<dbReference type="AlphaFoldDB" id="A0A369I1W7"/>
<protein>
    <submittedName>
        <fullName evidence="2">Uncharacterized protein</fullName>
    </submittedName>
</protein>
<accession>A0A369I1W7</accession>
<dbReference type="EMBL" id="QPIW01000025">
    <property type="protein sequence ID" value="RDB03558.1"/>
    <property type="molecule type" value="Genomic_DNA"/>
</dbReference>
<dbReference type="RefSeq" id="WP_114463357.1">
    <property type="nucleotide sequence ID" value="NZ_QPIW01000025.1"/>
</dbReference>
<organism evidence="2 3">
    <name type="scientific">Runella aurantiaca</name>
    <dbReference type="NCBI Taxonomy" id="2282308"/>
    <lineage>
        <taxon>Bacteria</taxon>
        <taxon>Pseudomonadati</taxon>
        <taxon>Bacteroidota</taxon>
        <taxon>Cytophagia</taxon>
        <taxon>Cytophagales</taxon>
        <taxon>Spirosomataceae</taxon>
        <taxon>Runella</taxon>
    </lineage>
</organism>
<feature type="coiled-coil region" evidence="1">
    <location>
        <begin position="222"/>
        <end position="257"/>
    </location>
</feature>
<keyword evidence="1" id="KW-0175">Coiled coil</keyword>
<evidence type="ECO:0000313" key="2">
    <source>
        <dbReference type="EMBL" id="RDB03558.1"/>
    </source>
</evidence>
<evidence type="ECO:0000256" key="1">
    <source>
        <dbReference type="SAM" id="Coils"/>
    </source>
</evidence>
<evidence type="ECO:0000313" key="3">
    <source>
        <dbReference type="Proteomes" id="UP000253141"/>
    </source>
</evidence>
<sequence length="300" mass="35986">MDRTINSNVLDVYLGSGKWLMDKDRNINSDLIEIHTFFRPIDRLFGDYETRKKFNLHEALYRCDFDGKEVAITKIDLEKYRELQDDDYTLIFFTIVFTKGEYLIQPYPISIHELLKGNYPLYGQFEANEVKARYVLDPVKLYHIMDLDGARFQYYYNQFWRKNSELRKNTTKTNEEITEFIEAYAQVKNFFKKHKRHFKINRGMQFKLDELYYLDQGAAEYLKNKSDNINNINENIKILKNDNINNAQEIVDALEKEKLKNFERFDQVKIRLGQYEDGRYVIYLHPYESESNCPGRIPAE</sequence>
<name>A0A369I1W7_9BACT</name>
<dbReference type="Proteomes" id="UP000253141">
    <property type="component" value="Unassembled WGS sequence"/>
</dbReference>
<reference evidence="2 3" key="1">
    <citation type="submission" date="2018-07" db="EMBL/GenBank/DDBJ databases">
        <title>Genome analysis of Runella aurantiaca.</title>
        <authorList>
            <person name="Yang X."/>
        </authorList>
    </citation>
    <scope>NUCLEOTIDE SEQUENCE [LARGE SCALE GENOMIC DNA]</scope>
    <source>
        <strain evidence="2 3">YX9</strain>
    </source>
</reference>